<dbReference type="KEGG" id="vpi:BW732_10220"/>
<dbReference type="InterPro" id="IPR001789">
    <property type="entry name" value="Sig_transdc_resp-reg_receiver"/>
</dbReference>
<dbReference type="GO" id="GO:0003700">
    <property type="term" value="F:DNA-binding transcription factor activity"/>
    <property type="evidence" value="ECO:0007669"/>
    <property type="project" value="InterPro"/>
</dbReference>
<dbReference type="SMART" id="SM00342">
    <property type="entry name" value="HTH_ARAC"/>
    <property type="match status" value="1"/>
</dbReference>
<dbReference type="InterPro" id="IPR018060">
    <property type="entry name" value="HTH_AraC"/>
</dbReference>
<organism evidence="4 5">
    <name type="scientific">Vagococcus penaei</name>
    <dbReference type="NCBI Taxonomy" id="633807"/>
    <lineage>
        <taxon>Bacteria</taxon>
        <taxon>Bacillati</taxon>
        <taxon>Bacillota</taxon>
        <taxon>Bacilli</taxon>
        <taxon>Lactobacillales</taxon>
        <taxon>Enterococcaceae</taxon>
        <taxon>Vagococcus</taxon>
    </lineage>
</organism>
<evidence type="ECO:0000256" key="3">
    <source>
        <dbReference type="ARBA" id="ARBA00023163"/>
    </source>
</evidence>
<keyword evidence="5" id="KW-1185">Reference proteome</keyword>
<dbReference type="PANTHER" id="PTHR43280">
    <property type="entry name" value="ARAC-FAMILY TRANSCRIPTIONAL REGULATOR"/>
    <property type="match status" value="1"/>
</dbReference>
<evidence type="ECO:0000313" key="5">
    <source>
        <dbReference type="Proteomes" id="UP000188246"/>
    </source>
</evidence>
<dbReference type="InterPro" id="IPR009057">
    <property type="entry name" value="Homeodomain-like_sf"/>
</dbReference>
<dbReference type="Proteomes" id="UP000188246">
    <property type="component" value="Chromosome"/>
</dbReference>
<dbReference type="STRING" id="633807.BW732_10220"/>
<dbReference type="PROSITE" id="PS01124">
    <property type="entry name" value="HTH_ARAC_FAMILY_2"/>
    <property type="match status" value="1"/>
</dbReference>
<evidence type="ECO:0000256" key="1">
    <source>
        <dbReference type="ARBA" id="ARBA00023015"/>
    </source>
</evidence>
<keyword evidence="3" id="KW-0804">Transcription</keyword>
<dbReference type="PANTHER" id="PTHR43280:SF28">
    <property type="entry name" value="HTH-TYPE TRANSCRIPTIONAL ACTIVATOR RHAS"/>
    <property type="match status" value="1"/>
</dbReference>
<keyword evidence="2" id="KW-0238">DNA-binding</keyword>
<dbReference type="SUPFAM" id="SSF46689">
    <property type="entry name" value="Homeodomain-like"/>
    <property type="match status" value="2"/>
</dbReference>
<dbReference type="InterPro" id="IPR020449">
    <property type="entry name" value="Tscrpt_reg_AraC-type_HTH"/>
</dbReference>
<dbReference type="GO" id="GO:0000160">
    <property type="term" value="P:phosphorelay signal transduction system"/>
    <property type="evidence" value="ECO:0007669"/>
    <property type="project" value="InterPro"/>
</dbReference>
<dbReference type="OrthoDB" id="342399at2"/>
<dbReference type="SUPFAM" id="SSF52172">
    <property type="entry name" value="CheY-like"/>
    <property type="match status" value="1"/>
</dbReference>
<dbReference type="EMBL" id="CP019609">
    <property type="protein sequence ID" value="AQP54542.1"/>
    <property type="molecule type" value="Genomic_DNA"/>
</dbReference>
<protein>
    <submittedName>
        <fullName evidence="4">AraC family transcriptional regulator</fullName>
    </submittedName>
</protein>
<dbReference type="PROSITE" id="PS50110">
    <property type="entry name" value="RESPONSE_REGULATORY"/>
    <property type="match status" value="1"/>
</dbReference>
<gene>
    <name evidence="4" type="ORF">BW732_10220</name>
</gene>
<dbReference type="PROSITE" id="PS00041">
    <property type="entry name" value="HTH_ARAC_FAMILY_1"/>
    <property type="match status" value="1"/>
</dbReference>
<dbReference type="Pfam" id="PF12833">
    <property type="entry name" value="HTH_18"/>
    <property type="match status" value="1"/>
</dbReference>
<dbReference type="Gene3D" id="3.40.50.2300">
    <property type="match status" value="1"/>
</dbReference>
<name>A0A1Q2D842_9ENTE</name>
<keyword evidence="1" id="KW-0805">Transcription regulation</keyword>
<sequence length="258" mass="29861">MCFVLIATPNSKERLFLKKIINQDFFNIQLLPDAFTSQDVLDISKKHDINLLILDVSSAMPNAFKVKTQVLREQPNVRTILIDDEENFAHLHKSLRCGAIDYLISPLKKIEVQQSIHRAILSLNQVSLLSETDTPITDTKKEQSNQMMLYIHQNYRDQISLDTLAEFSHLHRSYVSRLFKEATRMTVTEYLTLYRIEQAKKLLSTTDTPIANVSEEVGYIDPAYFSRIFKKETGLTPKLYRKTFQGRMTPPDMLFALQ</sequence>
<dbReference type="Gene3D" id="1.10.10.60">
    <property type="entry name" value="Homeodomain-like"/>
    <property type="match status" value="2"/>
</dbReference>
<dbReference type="AlphaFoldDB" id="A0A1Q2D842"/>
<dbReference type="PRINTS" id="PR00032">
    <property type="entry name" value="HTHARAC"/>
</dbReference>
<reference evidence="4 5" key="1">
    <citation type="journal article" date="2010" name="Int. J. Syst. Evol. Microbiol.">
        <title>Vagococcus penaei sp. nov., isolated from spoilage microbiota of cooked shrimp (Penaeus vannamei).</title>
        <authorList>
            <person name="Jaffres E."/>
            <person name="Prevost H."/>
            <person name="Rossero A."/>
            <person name="Joffraud J.J."/>
            <person name="Dousset X."/>
        </authorList>
    </citation>
    <scope>NUCLEOTIDE SEQUENCE [LARGE SCALE GENOMIC DNA]</scope>
    <source>
        <strain evidence="4 5">CD276</strain>
    </source>
</reference>
<dbReference type="InterPro" id="IPR018062">
    <property type="entry name" value="HTH_AraC-typ_CS"/>
</dbReference>
<dbReference type="GO" id="GO:0043565">
    <property type="term" value="F:sequence-specific DNA binding"/>
    <property type="evidence" value="ECO:0007669"/>
    <property type="project" value="InterPro"/>
</dbReference>
<evidence type="ECO:0000313" key="4">
    <source>
        <dbReference type="EMBL" id="AQP54542.1"/>
    </source>
</evidence>
<dbReference type="RefSeq" id="WP_077276623.1">
    <property type="nucleotide sequence ID" value="NZ_CP019609.1"/>
</dbReference>
<proteinExistence type="predicted"/>
<dbReference type="InterPro" id="IPR011006">
    <property type="entry name" value="CheY-like_superfamily"/>
</dbReference>
<evidence type="ECO:0000256" key="2">
    <source>
        <dbReference type="ARBA" id="ARBA00023125"/>
    </source>
</evidence>
<accession>A0A1Q2D842</accession>